<dbReference type="PIRSF" id="PIRSF006281">
    <property type="entry name" value="MdoG"/>
    <property type="match status" value="1"/>
</dbReference>
<dbReference type="Gene3D" id="2.60.40.10">
    <property type="entry name" value="Immunoglobulins"/>
    <property type="match status" value="1"/>
</dbReference>
<keyword evidence="4" id="KW-0732">Signal</keyword>
<dbReference type="InterPro" id="IPR007444">
    <property type="entry name" value="Glucan_biosyn_MdoG_C"/>
</dbReference>
<evidence type="ECO:0000313" key="8">
    <source>
        <dbReference type="Proteomes" id="UP000228948"/>
    </source>
</evidence>
<name>A0A2K8K895_9RHOB</name>
<dbReference type="UniPathway" id="UPA00637"/>
<dbReference type="GO" id="GO:0051274">
    <property type="term" value="P:beta-glucan biosynthetic process"/>
    <property type="evidence" value="ECO:0007669"/>
    <property type="project" value="TreeGrafter"/>
</dbReference>
<dbReference type="PANTHER" id="PTHR30504">
    <property type="entry name" value="GLUCANS BIOSYNTHESIS PROTEIN"/>
    <property type="match status" value="1"/>
</dbReference>
<dbReference type="InterPro" id="IPR014756">
    <property type="entry name" value="Ig_E-set"/>
</dbReference>
<gene>
    <name evidence="7" type="ORF">BG454_07400</name>
</gene>
<reference evidence="7 8" key="1">
    <citation type="submission" date="2017-11" db="EMBL/GenBank/DDBJ databases">
        <title>Revised Sequence and Annotation of the Rhodobaca barguzinensis strain alga05 Genome.</title>
        <authorList>
            <person name="Kopejtka K."/>
            <person name="Tomasch J.M."/>
            <person name="Bunk B."/>
            <person name="Koblizek M."/>
        </authorList>
    </citation>
    <scope>NUCLEOTIDE SEQUENCE [LARGE SCALE GENOMIC DNA]</scope>
    <source>
        <strain evidence="8">alga05</strain>
    </source>
</reference>
<evidence type="ECO:0000313" key="7">
    <source>
        <dbReference type="EMBL" id="ATX65671.1"/>
    </source>
</evidence>
<dbReference type="GO" id="GO:0003824">
    <property type="term" value="F:catalytic activity"/>
    <property type="evidence" value="ECO:0007669"/>
    <property type="project" value="InterPro"/>
</dbReference>
<dbReference type="STRING" id="441209.GCA_001870665_01258"/>
<dbReference type="GO" id="GO:0030288">
    <property type="term" value="C:outer membrane-bounded periplasmic space"/>
    <property type="evidence" value="ECO:0007669"/>
    <property type="project" value="TreeGrafter"/>
</dbReference>
<sequence>MKRRDLLSNSALVAVGAIFGGVPGVARSDDPFGLDALITRAQALAEQPHQGAADALPPPFDSLDYDMYRAIRPRAGRAAGLDIGAHFQADLLPPGWLFNTPVQISLPGRRARVDFEPESFDFDPRYFPDGAPQGPFTGLGHSGLRIRYPLNSPDQLDDLIVLQGASYFRALARDVAYGLSARGLALGTGGTGPEEFPVTREIDVFDTNDGQLHFGCLIDSPRAAAALIVHLRPGNAENPETVMQCDLHLFVREVVADIGIAPLTSMFQHNALGPARVDDFRPAVHDSDVLVVDNGAGERLWRPLANPAQVEMSGFLDDGPRAFGLLQMPDNFAAFRDAEGAYHRRPSAFVEPVGAWGKGAVWLLEIPTANEYADNTVAFWRPLDPLQPGRAHRFRYDLRWTQPGLAALPEAAGLELLPVNSASGVNPEDTASRLFVIDYAVAGDTPLPVPDDLELVIAQPEGAVISGQALYRIEGERPKLRVSFVLTPSEASVRCELRMQLRKAGRDIAPVWLYRWSRAVDGGP</sequence>
<comment type="subcellular location">
    <subcellularLocation>
        <location evidence="1">Periplasm</location>
    </subcellularLocation>
</comment>
<dbReference type="RefSeq" id="WP_071480228.1">
    <property type="nucleotide sequence ID" value="NZ_CP024899.1"/>
</dbReference>
<dbReference type="EMBL" id="CP024899">
    <property type="protein sequence ID" value="ATX65671.1"/>
    <property type="molecule type" value="Genomic_DNA"/>
</dbReference>
<dbReference type="GO" id="GO:0030246">
    <property type="term" value="F:carbohydrate binding"/>
    <property type="evidence" value="ECO:0007669"/>
    <property type="project" value="InterPro"/>
</dbReference>
<feature type="domain" description="Glucan biosynthesis periplasmic MdoG C-terminal" evidence="6">
    <location>
        <begin position="32"/>
        <end position="516"/>
    </location>
</feature>
<dbReference type="InterPro" id="IPR013783">
    <property type="entry name" value="Ig-like_fold"/>
</dbReference>
<comment type="similarity">
    <text evidence="3">Belongs to the OpgD/OpgG family.</text>
</comment>
<dbReference type="PANTHER" id="PTHR30504:SF3">
    <property type="entry name" value="GLUCANS BIOSYNTHESIS PROTEIN D"/>
    <property type="match status" value="1"/>
</dbReference>
<dbReference type="SUPFAM" id="SSF74650">
    <property type="entry name" value="Galactose mutarotase-like"/>
    <property type="match status" value="1"/>
</dbReference>
<dbReference type="KEGG" id="rbg:BG454_07400"/>
<dbReference type="Pfam" id="PF04349">
    <property type="entry name" value="MdoG"/>
    <property type="match status" value="1"/>
</dbReference>
<comment type="pathway">
    <text evidence="2">Glycan metabolism; osmoregulated periplasmic glucan (OPG) biosynthesis.</text>
</comment>
<dbReference type="InterPro" id="IPR014438">
    <property type="entry name" value="Glucan_biosyn_MdoG/MdoD"/>
</dbReference>
<evidence type="ECO:0000259" key="6">
    <source>
        <dbReference type="Pfam" id="PF04349"/>
    </source>
</evidence>
<dbReference type="InterPro" id="IPR014718">
    <property type="entry name" value="GH-type_carb-bd"/>
</dbReference>
<keyword evidence="5" id="KW-0574">Periplasm</keyword>
<dbReference type="Gene3D" id="2.70.98.10">
    <property type="match status" value="1"/>
</dbReference>
<accession>A0A2K8K895</accession>
<evidence type="ECO:0000256" key="5">
    <source>
        <dbReference type="ARBA" id="ARBA00022764"/>
    </source>
</evidence>
<dbReference type="SUPFAM" id="SSF81296">
    <property type="entry name" value="E set domains"/>
    <property type="match status" value="1"/>
</dbReference>
<dbReference type="AlphaFoldDB" id="A0A2K8K895"/>
<proteinExistence type="inferred from homology"/>
<dbReference type="Proteomes" id="UP000228948">
    <property type="component" value="Chromosome"/>
</dbReference>
<keyword evidence="8" id="KW-1185">Reference proteome</keyword>
<evidence type="ECO:0000256" key="2">
    <source>
        <dbReference type="ARBA" id="ARBA00005001"/>
    </source>
</evidence>
<evidence type="ECO:0000256" key="3">
    <source>
        <dbReference type="ARBA" id="ARBA00009284"/>
    </source>
</evidence>
<evidence type="ECO:0000256" key="1">
    <source>
        <dbReference type="ARBA" id="ARBA00004418"/>
    </source>
</evidence>
<protein>
    <submittedName>
        <fullName evidence="7">Glucan biosynthesis protein G</fullName>
    </submittedName>
</protein>
<dbReference type="OrthoDB" id="9777817at2"/>
<organism evidence="7 8">
    <name type="scientific">Roseinatronobacter bogoriensis subsp. barguzinensis</name>
    <dbReference type="NCBI Taxonomy" id="441209"/>
    <lineage>
        <taxon>Bacteria</taxon>
        <taxon>Pseudomonadati</taxon>
        <taxon>Pseudomonadota</taxon>
        <taxon>Alphaproteobacteria</taxon>
        <taxon>Rhodobacterales</taxon>
        <taxon>Paracoccaceae</taxon>
        <taxon>Roseinatronobacter</taxon>
    </lineage>
</organism>
<dbReference type="InterPro" id="IPR011013">
    <property type="entry name" value="Gal_mutarotase_sf_dom"/>
</dbReference>
<evidence type="ECO:0000256" key="4">
    <source>
        <dbReference type="ARBA" id="ARBA00022729"/>
    </source>
</evidence>